<dbReference type="RefSeq" id="WP_012262126.1">
    <property type="nucleotide sequence ID" value="NC_002131.1"/>
</dbReference>
<keyword evidence="1" id="KW-0614">Plasmid</keyword>
<evidence type="ECO:0000313" key="1">
    <source>
        <dbReference type="EMBL" id="ASY91628.1"/>
    </source>
</evidence>
<name>A0A2I4SBM3_COXBE</name>
<reference evidence="1" key="1">
    <citation type="journal article" date="2017" name="Front. Microbiol.">
        <title>Genome Plasticity and Polymorphisms in Critical Genes Correlate with Increased Virulence of Dutch Outbreak-Related Coxiella burnetii Strains.</title>
        <authorList>
            <person name="Kuley R."/>
            <person name="Kuijt E."/>
            <person name="Smits M.A."/>
            <person name="Roest H.I.J."/>
            <person name="Smith H.E."/>
            <person name="Bossers A."/>
        </authorList>
    </citation>
    <scope>NUCLEOTIDE SEQUENCE</scope>
    <source>
        <strain evidence="1">Schperling</strain>
        <plasmid evidence="1">unnamed</plasmid>
    </source>
</reference>
<sequence>MSIVIDNNGDYFDNHFIHFSAKELYYTKLKIQTNEEALAILEVQPYVKNFVKNDMDKLCEKVTWHEVNVIA</sequence>
<accession>A0A2I4SBM3</accession>
<proteinExistence type="predicted"/>
<dbReference type="EMBL" id="KY271744">
    <property type="protein sequence ID" value="ASY91628.1"/>
    <property type="molecule type" value="Genomic_DNA"/>
</dbReference>
<dbReference type="AlphaFoldDB" id="A0A2I4SBM3"/>
<protein>
    <submittedName>
        <fullName evidence="1">Uncharacterized protein</fullName>
    </submittedName>
</protein>
<organism evidence="1">
    <name type="scientific">Coxiella burnetii</name>
    <dbReference type="NCBI Taxonomy" id="777"/>
    <lineage>
        <taxon>Bacteria</taxon>
        <taxon>Pseudomonadati</taxon>
        <taxon>Pseudomonadota</taxon>
        <taxon>Gammaproteobacteria</taxon>
        <taxon>Legionellales</taxon>
        <taxon>Coxiellaceae</taxon>
        <taxon>Coxiella</taxon>
    </lineage>
</organism>
<geneLocation type="plasmid" evidence="1">
    <name>unnamed</name>
</geneLocation>